<reference evidence="3" key="4">
    <citation type="submission" date="2019-03" db="EMBL/GenBank/DDBJ databases">
        <authorList>
            <person name="Huang Y."/>
        </authorList>
    </citation>
    <scope>NUCLEOTIDE SEQUENCE</scope>
    <source>
        <strain evidence="3">JCM 16608</strain>
    </source>
</reference>
<keyword evidence="1" id="KW-0472">Membrane</keyword>
<evidence type="ECO:0000313" key="4">
    <source>
        <dbReference type="Proteomes" id="UP000297025"/>
    </source>
</evidence>
<evidence type="ECO:0000313" key="5">
    <source>
        <dbReference type="Proteomes" id="UP000630594"/>
    </source>
</evidence>
<feature type="transmembrane region" description="Helical" evidence="1">
    <location>
        <begin position="35"/>
        <end position="54"/>
    </location>
</feature>
<sequence>MKEFWIYTALRGGLFAVTFGVVFATWSLINDSANVLMVLIIAFLVSGVASYIVLGPQRNALALKVEHRAGRMTENSEARSKEDSDQG</sequence>
<name>A0A4P7U8R4_9ACTN</name>
<dbReference type="RefSeq" id="WP_135831081.1">
    <property type="nucleotide sequence ID" value="NZ_BMCK01000001.1"/>
</dbReference>
<evidence type="ECO:0000313" key="3">
    <source>
        <dbReference type="EMBL" id="QCC76031.1"/>
    </source>
</evidence>
<dbReference type="Pfam" id="PF14012">
    <property type="entry name" value="DUF4229"/>
    <property type="match status" value="1"/>
</dbReference>
<gene>
    <name evidence="3" type="ORF">E2C04_00375</name>
    <name evidence="2" type="ORF">GCM10007231_07140</name>
</gene>
<dbReference type="OrthoDB" id="3830292at2"/>
<dbReference type="EMBL" id="CP038462">
    <property type="protein sequence ID" value="QCC76031.1"/>
    <property type="molecule type" value="Genomic_DNA"/>
</dbReference>
<accession>A0A4P7U8R4</accession>
<keyword evidence="5" id="KW-1185">Reference proteome</keyword>
<dbReference type="KEGG" id="ndp:E2C04_00375"/>
<keyword evidence="1" id="KW-0812">Transmembrane</keyword>
<protein>
    <submittedName>
        <fullName evidence="3">DUF4229 domain-containing protein</fullName>
    </submittedName>
</protein>
<dbReference type="Proteomes" id="UP000297025">
    <property type="component" value="Chromosome"/>
</dbReference>
<evidence type="ECO:0000256" key="1">
    <source>
        <dbReference type="SAM" id="Phobius"/>
    </source>
</evidence>
<dbReference type="InterPro" id="IPR025323">
    <property type="entry name" value="DUF4229"/>
</dbReference>
<reference evidence="5" key="3">
    <citation type="journal article" date="2019" name="Int. J. Syst. Evol. Microbiol.">
        <title>The Global Catalogue of Microorganisms (GCM) 10K type strain sequencing project: providing services to taxonomists for standard genome sequencing and annotation.</title>
        <authorList>
            <consortium name="The Broad Institute Genomics Platform"/>
            <consortium name="The Broad Institute Genome Sequencing Center for Infectious Disease"/>
            <person name="Wu L."/>
            <person name="Ma J."/>
        </authorList>
    </citation>
    <scope>NUCLEOTIDE SEQUENCE [LARGE SCALE GENOMIC DNA]</scope>
    <source>
        <strain evidence="5">CCM 7403</strain>
    </source>
</reference>
<keyword evidence="1" id="KW-1133">Transmembrane helix</keyword>
<reference evidence="2" key="5">
    <citation type="submission" date="2024-05" db="EMBL/GenBank/DDBJ databases">
        <authorList>
            <person name="Sun Q."/>
            <person name="Sedlacek I."/>
        </authorList>
    </citation>
    <scope>NUCLEOTIDE SEQUENCE</scope>
    <source>
        <strain evidence="2">CCM 7403</strain>
    </source>
</reference>
<reference evidence="3 4" key="1">
    <citation type="journal article" date="2008" name="Int. J. Syst. Evol. Microbiol.">
        <title>Nocardioides daphniae sp. nov., isolated from Daphnia cucullata (Crustacea: Cladocera).</title>
        <authorList>
            <person name="Toth E.M."/>
            <person name="Keki Z."/>
            <person name="Homonnay Z.G."/>
            <person name="Borsodi A.K."/>
            <person name="Marialigeti K."/>
            <person name="Schumann P."/>
        </authorList>
    </citation>
    <scope>NUCLEOTIDE SEQUENCE [LARGE SCALE GENOMIC DNA]</scope>
    <source>
        <strain evidence="3 4">JCM 16608</strain>
    </source>
</reference>
<dbReference type="EMBL" id="BMCK01000001">
    <property type="protein sequence ID" value="GGD10944.1"/>
    <property type="molecule type" value="Genomic_DNA"/>
</dbReference>
<dbReference type="AlphaFoldDB" id="A0A4P7U8R4"/>
<organism evidence="3 4">
    <name type="scientific">Nocardioides daphniae</name>
    <dbReference type="NCBI Taxonomy" id="402297"/>
    <lineage>
        <taxon>Bacteria</taxon>
        <taxon>Bacillati</taxon>
        <taxon>Actinomycetota</taxon>
        <taxon>Actinomycetes</taxon>
        <taxon>Propionibacteriales</taxon>
        <taxon>Nocardioidaceae</taxon>
        <taxon>Nocardioides</taxon>
    </lineage>
</organism>
<proteinExistence type="predicted"/>
<evidence type="ECO:0000313" key="2">
    <source>
        <dbReference type="EMBL" id="GGD10944.1"/>
    </source>
</evidence>
<dbReference type="Proteomes" id="UP000630594">
    <property type="component" value="Unassembled WGS sequence"/>
</dbReference>
<reference evidence="2" key="2">
    <citation type="journal article" date="2014" name="Int. J. Syst. Evol. Microbiol.">
        <title>Complete genome of a new Firmicutes species belonging to the dominant human colonic microbiota ('Ruminococcus bicirculans') reveals two chromosomes and a selective capacity to utilize plant glucans.</title>
        <authorList>
            <consortium name="NISC Comparative Sequencing Program"/>
            <person name="Wegmann U."/>
            <person name="Louis P."/>
            <person name="Goesmann A."/>
            <person name="Henrissat B."/>
            <person name="Duncan S.H."/>
            <person name="Flint H.J."/>
        </authorList>
    </citation>
    <scope>NUCLEOTIDE SEQUENCE</scope>
    <source>
        <strain evidence="2">CCM 7403</strain>
    </source>
</reference>
<feature type="transmembrane region" description="Helical" evidence="1">
    <location>
        <begin position="12"/>
        <end position="29"/>
    </location>
</feature>